<gene>
    <name evidence="2" type="ORF">HMPREF9944_01920</name>
</gene>
<protein>
    <submittedName>
        <fullName evidence="2">Uncharacterized protein</fullName>
    </submittedName>
</protein>
<comment type="caution">
    <text evidence="2">The sequence shown here is derived from an EMBL/GenBank/DDBJ whole genome shotgun (WGS) entry which is preliminary data.</text>
</comment>
<keyword evidence="1" id="KW-0812">Transmembrane</keyword>
<organism evidence="2 3">
    <name type="scientific">Segatella maculosa OT 289</name>
    <dbReference type="NCBI Taxonomy" id="999422"/>
    <lineage>
        <taxon>Bacteria</taxon>
        <taxon>Pseudomonadati</taxon>
        <taxon>Bacteroidota</taxon>
        <taxon>Bacteroidia</taxon>
        <taxon>Bacteroidales</taxon>
        <taxon>Prevotellaceae</taxon>
        <taxon>Segatella</taxon>
    </lineage>
</organism>
<dbReference type="EMBL" id="AGEK01000032">
    <property type="protein sequence ID" value="EHO68666.1"/>
    <property type="molecule type" value="Genomic_DNA"/>
</dbReference>
<reference evidence="2 3" key="1">
    <citation type="submission" date="2011-12" db="EMBL/GenBank/DDBJ databases">
        <title>The Genome Sequence of Prevotella maculosa OT 289.</title>
        <authorList>
            <consortium name="The Broad Institute Genome Sequencing Platform"/>
            <person name="Earl A."/>
            <person name="Ward D."/>
            <person name="Feldgarden M."/>
            <person name="Gevers D."/>
            <person name="Izard J."/>
            <person name="Blanton J.M."/>
            <person name="Mathney J."/>
            <person name="Tanner A.C."/>
            <person name="Dewhirst F.E."/>
            <person name="Young S.K."/>
            <person name="Zeng Q."/>
            <person name="Gargeya S."/>
            <person name="Fitzgerald M."/>
            <person name="Haas B."/>
            <person name="Abouelleil A."/>
            <person name="Alvarado L."/>
            <person name="Arachchi H.M."/>
            <person name="Berlin A."/>
            <person name="Chapman S.B."/>
            <person name="Gearin G."/>
            <person name="Goldberg J."/>
            <person name="Griggs A."/>
            <person name="Gujja S."/>
            <person name="Hansen M."/>
            <person name="Heiman D."/>
            <person name="Howarth C."/>
            <person name="Larimer J."/>
            <person name="Lui A."/>
            <person name="MacDonald P.J.P."/>
            <person name="McCowen C."/>
            <person name="Montmayeur A."/>
            <person name="Murphy C."/>
            <person name="Neiman D."/>
            <person name="Pearson M."/>
            <person name="Priest M."/>
            <person name="Roberts A."/>
            <person name="Saif S."/>
            <person name="Shea T."/>
            <person name="Sisk P."/>
            <person name="Stolte C."/>
            <person name="Sykes S."/>
            <person name="Wortman J."/>
            <person name="Nusbaum C."/>
            <person name="Birren B."/>
        </authorList>
    </citation>
    <scope>NUCLEOTIDE SEQUENCE [LARGE SCALE GENOMIC DNA]</scope>
    <source>
        <strain evidence="2 3">OT 289</strain>
    </source>
</reference>
<keyword evidence="1" id="KW-0472">Membrane</keyword>
<feature type="transmembrane region" description="Helical" evidence="1">
    <location>
        <begin position="6"/>
        <end position="25"/>
    </location>
</feature>
<keyword evidence="1" id="KW-1133">Transmembrane helix</keyword>
<evidence type="ECO:0000313" key="2">
    <source>
        <dbReference type="EMBL" id="EHO68666.1"/>
    </source>
</evidence>
<dbReference type="HOGENOM" id="CLU_3366511_0_0_10"/>
<proteinExistence type="predicted"/>
<dbReference type="Proteomes" id="UP000003167">
    <property type="component" value="Unassembled WGS sequence"/>
</dbReference>
<dbReference type="STRING" id="999422.HMPREF9944_01920"/>
<keyword evidence="3" id="KW-1185">Reference proteome</keyword>
<sequence>MNKLNLWRIIFHVIINVATTILESLSRPQKEERTK</sequence>
<name>H1HP26_9BACT</name>
<accession>H1HP26</accession>
<evidence type="ECO:0000313" key="3">
    <source>
        <dbReference type="Proteomes" id="UP000003167"/>
    </source>
</evidence>
<evidence type="ECO:0000256" key="1">
    <source>
        <dbReference type="SAM" id="Phobius"/>
    </source>
</evidence>
<dbReference type="AlphaFoldDB" id="H1HP26"/>